<protein>
    <submittedName>
        <fullName evidence="6">Acyl-homoserine lactone (AHL) acylase PvdQ</fullName>
    </submittedName>
</protein>
<reference evidence="7" key="1">
    <citation type="submission" date="2016-10" db="EMBL/GenBank/DDBJ databases">
        <authorList>
            <person name="Varghese N."/>
            <person name="Submissions S."/>
        </authorList>
    </citation>
    <scope>NUCLEOTIDE SEQUENCE [LARGE SCALE GENOMIC DNA]</scope>
    <source>
        <strain evidence="7">DSM 17616</strain>
    </source>
</reference>
<sequence>MSLIIIPVAVMLVLVRLYLGTSLPQSDYYKGEFKAYPELSIQRDAQGVPLISGDELIGIYYGLGVAHAQDRLWQMELLRRKAAGRLSEVYGAQKLHIDKFARTMGFYNQATKDLAAMSDSTLAILNAYSNGVNYWLAHAQQLPLEFSVSAIKPQPWSPLDTLAIFKVYAFELNASFHKDYERLQLLQLFGIDYQSSLFAGNSEIDIDFSSQLLFTPLKSKSLASVTELQKDFNFGGAFTAIEGIVTSPQLLQKDKAYLAYTLLSATEYSATPYYARLNAESHKLAGVTLPGVPAVMFGENGSISWVGSPALADTQDLIVEQFNPAKQGEYLYGGKWLTVDYRVEAIKVRANFPSFLRNPIQDVQLTVKSTNNGPLLSELLDTDLPVSLVWTGFNDADTSYESILKLSHAENWSAFVEASAGVVAPAMNFLYIDSEGNIGMQASGKVPVRHSGEGKLPIQAGSTNSSWTSFVAPQNMTSLINPEKGWLTFTSGKSNSVARVASKQSYALSLDALSLNELHSILSEVGRNDNKTLLPLLLDLVTENSERKTVLARLRDEMSSQQSSTVPQVIYAAWLTHYRKLLVLDAFEDNKILRVSDQHASQWGAALSVDYLQQKLEATASRCRADASETGTQCASIVEQALDSAIGEISLLAGRDINNWTLDNLQHGEFAHSIFGQTNILKSVLNQPIQLEPSITVLKPELNQYKFGKGIVTKQTPAMKVIHHGEENISTSLLLLRGQSSNMFSPWYEHQSPLADDWVNR</sequence>
<evidence type="ECO:0000256" key="1">
    <source>
        <dbReference type="ARBA" id="ARBA00006586"/>
    </source>
</evidence>
<dbReference type="PANTHER" id="PTHR34218">
    <property type="entry name" value="PEPTIDASE S45 PENICILLIN AMIDASE"/>
    <property type="match status" value="1"/>
</dbReference>
<dbReference type="InterPro" id="IPR014395">
    <property type="entry name" value="Pen/GL7ACA/AHL_acylase"/>
</dbReference>
<keyword evidence="7" id="KW-1185">Reference proteome</keyword>
<organism evidence="6 7">
    <name type="scientific">Rheinheimera pacifica</name>
    <dbReference type="NCBI Taxonomy" id="173990"/>
    <lineage>
        <taxon>Bacteria</taxon>
        <taxon>Pseudomonadati</taxon>
        <taxon>Pseudomonadota</taxon>
        <taxon>Gammaproteobacteria</taxon>
        <taxon>Chromatiales</taxon>
        <taxon>Chromatiaceae</taxon>
        <taxon>Rheinheimera</taxon>
    </lineage>
</organism>
<name>A0A1H6MU87_9GAMM</name>
<keyword evidence="5" id="KW-0106">Calcium</keyword>
<dbReference type="GO" id="GO:0017000">
    <property type="term" value="P:antibiotic biosynthetic process"/>
    <property type="evidence" value="ECO:0007669"/>
    <property type="project" value="InterPro"/>
</dbReference>
<comment type="similarity">
    <text evidence="1">Belongs to the peptidase S45 family.</text>
</comment>
<evidence type="ECO:0000256" key="5">
    <source>
        <dbReference type="PIRSR" id="PIRSR001227-2"/>
    </source>
</evidence>
<evidence type="ECO:0000313" key="6">
    <source>
        <dbReference type="EMBL" id="SEI05625.1"/>
    </source>
</evidence>
<evidence type="ECO:0000256" key="2">
    <source>
        <dbReference type="ARBA" id="ARBA00022801"/>
    </source>
</evidence>
<dbReference type="RefSeq" id="WP_143039974.1">
    <property type="nucleotide sequence ID" value="NZ_FNXF01000014.1"/>
</dbReference>
<comment type="subunit">
    <text evidence="4">Heterodimer of an alpha subunit and a beta subunit processed from the same precursor.</text>
</comment>
<dbReference type="Pfam" id="PF01804">
    <property type="entry name" value="Penicil_amidase"/>
    <property type="match status" value="1"/>
</dbReference>
<dbReference type="InterPro" id="IPR043147">
    <property type="entry name" value="Penicillin_amidase_A-knob"/>
</dbReference>
<dbReference type="STRING" id="173990.SAMN05660691_03155"/>
<accession>A0A1H6MU87</accession>
<evidence type="ECO:0000313" key="7">
    <source>
        <dbReference type="Proteomes" id="UP000199371"/>
    </source>
</evidence>
<evidence type="ECO:0000256" key="3">
    <source>
        <dbReference type="ARBA" id="ARBA00023145"/>
    </source>
</evidence>
<feature type="binding site" evidence="5">
    <location>
        <position position="316"/>
    </location>
    <ligand>
        <name>Ca(2+)</name>
        <dbReference type="ChEBI" id="CHEBI:29108"/>
    </ligand>
</feature>
<dbReference type="InterPro" id="IPR002692">
    <property type="entry name" value="S45"/>
</dbReference>
<proteinExistence type="inferred from homology"/>
<dbReference type="PIRSF" id="PIRSF001227">
    <property type="entry name" value="Pen_acylase"/>
    <property type="match status" value="1"/>
</dbReference>
<gene>
    <name evidence="6" type="ORF">SAMN05660691_03155</name>
</gene>
<dbReference type="PANTHER" id="PTHR34218:SF4">
    <property type="entry name" value="ACYL-HOMOSERINE LACTONE ACYLASE QUIP"/>
    <property type="match status" value="1"/>
</dbReference>
<dbReference type="GO" id="GO:0046872">
    <property type="term" value="F:metal ion binding"/>
    <property type="evidence" value="ECO:0007669"/>
    <property type="project" value="UniProtKB-KW"/>
</dbReference>
<keyword evidence="2" id="KW-0378">Hydrolase</keyword>
<dbReference type="EMBL" id="FNXF01000014">
    <property type="protein sequence ID" value="SEI05625.1"/>
    <property type="molecule type" value="Genomic_DNA"/>
</dbReference>
<dbReference type="Gene3D" id="2.30.120.10">
    <property type="match status" value="1"/>
</dbReference>
<dbReference type="Gene3D" id="1.10.1400.10">
    <property type="match status" value="1"/>
</dbReference>
<dbReference type="GO" id="GO:0016811">
    <property type="term" value="F:hydrolase activity, acting on carbon-nitrogen (but not peptide) bonds, in linear amides"/>
    <property type="evidence" value="ECO:0007669"/>
    <property type="project" value="InterPro"/>
</dbReference>
<dbReference type="SUPFAM" id="SSF56235">
    <property type="entry name" value="N-terminal nucleophile aminohydrolases (Ntn hydrolases)"/>
    <property type="match status" value="1"/>
</dbReference>
<dbReference type="InterPro" id="IPR043146">
    <property type="entry name" value="Penicillin_amidase_N_B-knob"/>
</dbReference>
<evidence type="ECO:0000256" key="4">
    <source>
        <dbReference type="ARBA" id="ARBA00038735"/>
    </source>
</evidence>
<feature type="binding site" evidence="5">
    <location>
        <position position="313"/>
    </location>
    <ligand>
        <name>Ca(2+)</name>
        <dbReference type="ChEBI" id="CHEBI:29108"/>
    </ligand>
</feature>
<comment type="cofactor">
    <cofactor evidence="5">
        <name>Ca(2+)</name>
        <dbReference type="ChEBI" id="CHEBI:29108"/>
    </cofactor>
    <text evidence="5">Binds 1 Ca(2+) ion per dimer.</text>
</comment>
<dbReference type="Proteomes" id="UP000199371">
    <property type="component" value="Unassembled WGS sequence"/>
</dbReference>
<dbReference type="InterPro" id="IPR029055">
    <property type="entry name" value="Ntn_hydrolases_N"/>
</dbReference>
<dbReference type="OrthoDB" id="9760084at2"/>
<dbReference type="Gene3D" id="1.10.439.10">
    <property type="entry name" value="Penicillin Amidohydrolase, domain 1"/>
    <property type="match status" value="1"/>
</dbReference>
<dbReference type="InterPro" id="IPR023343">
    <property type="entry name" value="Penicillin_amidase_dom1"/>
</dbReference>
<dbReference type="AlphaFoldDB" id="A0A1H6MU87"/>
<keyword evidence="3" id="KW-0865">Zymogen</keyword>
<keyword evidence="5" id="KW-0479">Metal-binding</keyword>
<dbReference type="Gene3D" id="3.60.20.10">
    <property type="entry name" value="Glutamine Phosphoribosylpyrophosphate, subunit 1, domain 1"/>
    <property type="match status" value="1"/>
</dbReference>